<dbReference type="PROSITE" id="PS50928">
    <property type="entry name" value="ABC_TM1"/>
    <property type="match status" value="1"/>
</dbReference>
<evidence type="ECO:0000256" key="4">
    <source>
        <dbReference type="ARBA" id="ARBA00022692"/>
    </source>
</evidence>
<evidence type="ECO:0000256" key="1">
    <source>
        <dbReference type="ARBA" id="ARBA00004651"/>
    </source>
</evidence>
<dbReference type="PANTHER" id="PTHR30151">
    <property type="entry name" value="ALKANE SULFONATE ABC TRANSPORTER-RELATED, MEMBRANE SUBUNIT"/>
    <property type="match status" value="1"/>
</dbReference>
<evidence type="ECO:0000256" key="2">
    <source>
        <dbReference type="ARBA" id="ARBA00022448"/>
    </source>
</evidence>
<evidence type="ECO:0000259" key="9">
    <source>
        <dbReference type="PROSITE" id="PS50928"/>
    </source>
</evidence>
<keyword evidence="5 7" id="KW-1133">Transmembrane helix</keyword>
<reference evidence="10" key="1">
    <citation type="submission" date="2022-10" db="EMBL/GenBank/DDBJ databases">
        <title>The complete genomes of actinobacterial strains from the NBC collection.</title>
        <authorList>
            <person name="Joergensen T.S."/>
            <person name="Alvarez Arevalo M."/>
            <person name="Sterndorff E.B."/>
            <person name="Faurdal D."/>
            <person name="Vuksanovic O."/>
            <person name="Mourched A.-S."/>
            <person name="Charusanti P."/>
            <person name="Shaw S."/>
            <person name="Blin K."/>
            <person name="Weber T."/>
        </authorList>
    </citation>
    <scope>NUCLEOTIDE SEQUENCE</scope>
    <source>
        <strain evidence="10">NBC_01401</strain>
    </source>
</reference>
<evidence type="ECO:0000256" key="8">
    <source>
        <dbReference type="SAM" id="MobiDB-lite"/>
    </source>
</evidence>
<protein>
    <submittedName>
        <fullName evidence="10">ABC transporter permease</fullName>
    </submittedName>
</protein>
<dbReference type="CDD" id="cd06261">
    <property type="entry name" value="TM_PBP2"/>
    <property type="match status" value="1"/>
</dbReference>
<feature type="region of interest" description="Disordered" evidence="8">
    <location>
        <begin position="1"/>
        <end position="24"/>
    </location>
</feature>
<feature type="transmembrane region" description="Helical" evidence="7">
    <location>
        <begin position="28"/>
        <end position="45"/>
    </location>
</feature>
<keyword evidence="3" id="KW-1003">Cell membrane</keyword>
<evidence type="ECO:0000256" key="5">
    <source>
        <dbReference type="ARBA" id="ARBA00022989"/>
    </source>
</evidence>
<dbReference type="GO" id="GO:0055085">
    <property type="term" value="P:transmembrane transport"/>
    <property type="evidence" value="ECO:0007669"/>
    <property type="project" value="InterPro"/>
</dbReference>
<feature type="domain" description="ABC transmembrane type-1" evidence="9">
    <location>
        <begin position="78"/>
        <end position="262"/>
    </location>
</feature>
<sequence length="279" mass="29056">MKVLEAPRPTEAPPPTGTPRARRPRPRVAPLVGIAVAALVAELLPRTGLIADGALPPLSSVLAQLGRESGDGALWEALGSTVRTWAVGLVAAVAAGVVAGVAIGLVPLLRALTASTVEFLRPIPSVALIPAVILIFGTGYESGVVLIVYAGFWQVLVQVLYGVQDIDPVAYDTARSYRFGLWARVRHVIWPTALPFVFTGVRLAASVALVLAITGELVIGTPGIGQLISVAQSSGATTEMFALVLLTGVLGVLVNVGFRYAERAALGWHPSVRRSAGAR</sequence>
<evidence type="ECO:0000313" key="10">
    <source>
        <dbReference type="EMBL" id="WTY94135.1"/>
    </source>
</evidence>
<dbReference type="Gene3D" id="1.10.3720.10">
    <property type="entry name" value="MetI-like"/>
    <property type="match status" value="1"/>
</dbReference>
<feature type="transmembrane region" description="Helical" evidence="7">
    <location>
        <begin position="196"/>
        <end position="219"/>
    </location>
</feature>
<name>A0AAU3GMD0_9ACTN</name>
<keyword evidence="2 7" id="KW-0813">Transport</keyword>
<dbReference type="InterPro" id="IPR000515">
    <property type="entry name" value="MetI-like"/>
</dbReference>
<keyword evidence="4 7" id="KW-0812">Transmembrane</keyword>
<feature type="transmembrane region" description="Helical" evidence="7">
    <location>
        <begin position="240"/>
        <end position="261"/>
    </location>
</feature>
<proteinExistence type="inferred from homology"/>
<comment type="subcellular location">
    <subcellularLocation>
        <location evidence="1 7">Cell membrane</location>
        <topology evidence="1 7">Multi-pass membrane protein</topology>
    </subcellularLocation>
</comment>
<dbReference type="InterPro" id="IPR035906">
    <property type="entry name" value="MetI-like_sf"/>
</dbReference>
<evidence type="ECO:0000256" key="7">
    <source>
        <dbReference type="RuleBase" id="RU363032"/>
    </source>
</evidence>
<feature type="transmembrane region" description="Helical" evidence="7">
    <location>
        <begin position="127"/>
        <end position="152"/>
    </location>
</feature>
<keyword evidence="6 7" id="KW-0472">Membrane</keyword>
<evidence type="ECO:0000256" key="3">
    <source>
        <dbReference type="ARBA" id="ARBA00022475"/>
    </source>
</evidence>
<evidence type="ECO:0000256" key="6">
    <source>
        <dbReference type="ARBA" id="ARBA00023136"/>
    </source>
</evidence>
<dbReference type="EMBL" id="CP109535">
    <property type="protein sequence ID" value="WTY94135.1"/>
    <property type="molecule type" value="Genomic_DNA"/>
</dbReference>
<dbReference type="PANTHER" id="PTHR30151:SF38">
    <property type="entry name" value="ALIPHATIC SULFONATES TRANSPORT PERMEASE PROTEIN SSUC-RELATED"/>
    <property type="match status" value="1"/>
</dbReference>
<gene>
    <name evidence="10" type="ORF">OG626_04120</name>
</gene>
<dbReference type="GO" id="GO:0005886">
    <property type="term" value="C:plasma membrane"/>
    <property type="evidence" value="ECO:0007669"/>
    <property type="project" value="UniProtKB-SubCell"/>
</dbReference>
<feature type="transmembrane region" description="Helical" evidence="7">
    <location>
        <begin position="85"/>
        <end position="106"/>
    </location>
</feature>
<dbReference type="AlphaFoldDB" id="A0AAU3GMD0"/>
<dbReference type="Pfam" id="PF00528">
    <property type="entry name" value="BPD_transp_1"/>
    <property type="match status" value="1"/>
</dbReference>
<dbReference type="SUPFAM" id="SSF161098">
    <property type="entry name" value="MetI-like"/>
    <property type="match status" value="1"/>
</dbReference>
<comment type="similarity">
    <text evidence="7">Belongs to the binding-protein-dependent transport system permease family.</text>
</comment>
<accession>A0AAU3GMD0</accession>
<organism evidence="10">
    <name type="scientific">Streptomyces sp. NBC_01401</name>
    <dbReference type="NCBI Taxonomy" id="2903854"/>
    <lineage>
        <taxon>Bacteria</taxon>
        <taxon>Bacillati</taxon>
        <taxon>Actinomycetota</taxon>
        <taxon>Actinomycetes</taxon>
        <taxon>Kitasatosporales</taxon>
        <taxon>Streptomycetaceae</taxon>
        <taxon>Streptomyces</taxon>
    </lineage>
</organism>